<name>A0A699JLQ7_TANCI</name>
<comment type="caution">
    <text evidence="2">The sequence shown here is derived from an EMBL/GenBank/DDBJ whole genome shotgun (WGS) entry which is preliminary data.</text>
</comment>
<dbReference type="InterPro" id="IPR058570">
    <property type="entry name" value="HROB_OB"/>
</dbReference>
<dbReference type="AlphaFoldDB" id="A0A699JLQ7"/>
<reference evidence="2" key="1">
    <citation type="journal article" date="2019" name="Sci. Rep.">
        <title>Draft genome of Tanacetum cinerariifolium, the natural source of mosquito coil.</title>
        <authorList>
            <person name="Yamashiro T."/>
            <person name="Shiraishi A."/>
            <person name="Satake H."/>
            <person name="Nakayama K."/>
        </authorList>
    </citation>
    <scope>NUCLEOTIDE SEQUENCE</scope>
</reference>
<gene>
    <name evidence="2" type="ORF">Tci_617024</name>
</gene>
<evidence type="ECO:0000313" key="2">
    <source>
        <dbReference type="EMBL" id="GFA45052.1"/>
    </source>
</evidence>
<dbReference type="Pfam" id="PF15072">
    <property type="entry name" value="HROB"/>
    <property type="match status" value="1"/>
</dbReference>
<evidence type="ECO:0000259" key="1">
    <source>
        <dbReference type="Pfam" id="PF15072"/>
    </source>
</evidence>
<dbReference type="EMBL" id="BKCJ010426232">
    <property type="protein sequence ID" value="GFA45052.1"/>
    <property type="molecule type" value="Genomic_DNA"/>
</dbReference>
<protein>
    <recommendedName>
        <fullName evidence="1">Homologous recombination OB-fold protein OB-fold domain-containing protein</fullName>
    </recommendedName>
</protein>
<dbReference type="InterPro" id="IPR028045">
    <property type="entry name" value="HROB"/>
</dbReference>
<organism evidence="2">
    <name type="scientific">Tanacetum cinerariifolium</name>
    <name type="common">Dalmatian daisy</name>
    <name type="synonym">Chrysanthemum cinerariifolium</name>
    <dbReference type="NCBI Taxonomy" id="118510"/>
    <lineage>
        <taxon>Eukaryota</taxon>
        <taxon>Viridiplantae</taxon>
        <taxon>Streptophyta</taxon>
        <taxon>Embryophyta</taxon>
        <taxon>Tracheophyta</taxon>
        <taxon>Spermatophyta</taxon>
        <taxon>Magnoliopsida</taxon>
        <taxon>eudicotyledons</taxon>
        <taxon>Gunneridae</taxon>
        <taxon>Pentapetalae</taxon>
        <taxon>asterids</taxon>
        <taxon>campanulids</taxon>
        <taxon>Asterales</taxon>
        <taxon>Asteraceae</taxon>
        <taxon>Asteroideae</taxon>
        <taxon>Anthemideae</taxon>
        <taxon>Anthemidinae</taxon>
        <taxon>Tanacetum</taxon>
    </lineage>
</organism>
<feature type="domain" description="Homologous recombination OB-fold protein OB-fold" evidence="1">
    <location>
        <begin position="96"/>
        <end position="164"/>
    </location>
</feature>
<dbReference type="GO" id="GO:0000725">
    <property type="term" value="P:recombinational repair"/>
    <property type="evidence" value="ECO:0007669"/>
    <property type="project" value="InterPro"/>
</dbReference>
<sequence>ASKKSGLTAKVNHIDDKHIGKDGKPLKVYRRVEGLDTNQFKPGGVPCILNRESVSAIDLCDSSHIQPTHVTDHAPKFSVYLLYVLGINAAELDAINNDLTVTMKDYTGTIPGAIHYKLIGEGGYGKDITVGAALIIANVLVFSPKPSMHYLNITMRNVVKVFRKDTISQIM</sequence>
<proteinExistence type="predicted"/>
<feature type="non-terminal residue" evidence="2">
    <location>
        <position position="1"/>
    </location>
</feature>
<accession>A0A699JLQ7</accession>
<dbReference type="PANTHER" id="PTHR14523:SF1">
    <property type="entry name" value="HOMOLOGOUS RECOMBINATION OB-FOLD PROTEIN"/>
    <property type="match status" value="1"/>
</dbReference>
<dbReference type="PANTHER" id="PTHR14523">
    <property type="entry name" value="UNCHARACTERIZED PROTEIN C17ORF53 HOMOLOG"/>
    <property type="match status" value="1"/>
</dbReference>